<dbReference type="EMBL" id="WHSB02000004">
    <property type="protein sequence ID" value="MCQ4630907.1"/>
    <property type="molecule type" value="Genomic_DNA"/>
</dbReference>
<dbReference type="Proteomes" id="UP000996601">
    <property type="component" value="Unassembled WGS sequence"/>
</dbReference>
<reference evidence="1" key="1">
    <citation type="submission" date="2021-07" db="EMBL/GenBank/DDBJ databases">
        <title>Shinella sp. nov., a novel member of the genus Shinella from water.</title>
        <authorList>
            <person name="Deng Y."/>
        </authorList>
    </citation>
    <scope>NUCLEOTIDE SEQUENCE</scope>
    <source>
        <strain evidence="1">CPCC 100929</strain>
    </source>
</reference>
<name>A0ABT1R6V1_9HYPH</name>
<organism evidence="1 2">
    <name type="scientific">Shinella lacus</name>
    <dbReference type="NCBI Taxonomy" id="2654216"/>
    <lineage>
        <taxon>Bacteria</taxon>
        <taxon>Pseudomonadati</taxon>
        <taxon>Pseudomonadota</taxon>
        <taxon>Alphaproteobacteria</taxon>
        <taxon>Hyphomicrobiales</taxon>
        <taxon>Rhizobiaceae</taxon>
        <taxon>Shinella</taxon>
    </lineage>
</organism>
<evidence type="ECO:0000313" key="1">
    <source>
        <dbReference type="EMBL" id="MCQ4630907.1"/>
    </source>
</evidence>
<comment type="caution">
    <text evidence="1">The sequence shown here is derived from an EMBL/GenBank/DDBJ whole genome shotgun (WGS) entry which is preliminary data.</text>
</comment>
<proteinExistence type="predicted"/>
<keyword evidence="2" id="KW-1185">Reference proteome</keyword>
<sequence>MLSDTFAPHRKIADDETIVIGGADVRNLLKVIRTLRHLAILQEREIGALRHLEAARELRQVVTSELKAAAETLPGDNVIRPDFGGKP</sequence>
<evidence type="ECO:0000313" key="2">
    <source>
        <dbReference type="Proteomes" id="UP000996601"/>
    </source>
</evidence>
<protein>
    <submittedName>
        <fullName evidence="1">Uncharacterized protein</fullName>
    </submittedName>
</protein>
<accession>A0ABT1R6V1</accession>
<gene>
    <name evidence="1" type="ORF">GB927_012715</name>
</gene>